<name>A0ABT7MPM4_9BACL</name>
<dbReference type="InterPro" id="IPR010359">
    <property type="entry name" value="IrrE_HExxH"/>
</dbReference>
<evidence type="ECO:0000313" key="3">
    <source>
        <dbReference type="Proteomes" id="UP001230807"/>
    </source>
</evidence>
<keyword evidence="3" id="KW-1185">Reference proteome</keyword>
<comment type="caution">
    <text evidence="2">The sequence shown here is derived from an EMBL/GenBank/DDBJ whole genome shotgun (WGS) entry which is preliminary data.</text>
</comment>
<evidence type="ECO:0000313" key="2">
    <source>
        <dbReference type="EMBL" id="MDL5377132.1"/>
    </source>
</evidence>
<dbReference type="Gene3D" id="1.10.10.2910">
    <property type="match status" value="1"/>
</dbReference>
<dbReference type="EMBL" id="JASWER010000007">
    <property type="protein sequence ID" value="MDL5377132.1"/>
    <property type="molecule type" value="Genomic_DNA"/>
</dbReference>
<sequence>MTQSQYKTKPLSRKDIRDIAFVLRGIFGQGMNMNLDIIDVLEAGMFNFFGEAYELQIVDRDEMHEYALYLPDIKTIVIREDVYEQALKGNPRHRFTIAHEIGHAVLHNDIRKLARIQGKLPNIKAYENPEWQANEFAGELLAPAHLIADLDVDQIVEQCGVSWSVASHRFNNIRK</sequence>
<evidence type="ECO:0000259" key="1">
    <source>
        <dbReference type="Pfam" id="PF06114"/>
    </source>
</evidence>
<proteinExistence type="predicted"/>
<dbReference type="Pfam" id="PF06114">
    <property type="entry name" value="Peptidase_M78"/>
    <property type="match status" value="1"/>
</dbReference>
<accession>A0ABT7MPM4</accession>
<organism evidence="2 3">
    <name type="scientific">Exiguobacterium mexicanum</name>
    <dbReference type="NCBI Taxonomy" id="340146"/>
    <lineage>
        <taxon>Bacteria</taxon>
        <taxon>Bacillati</taxon>
        <taxon>Bacillota</taxon>
        <taxon>Bacilli</taxon>
        <taxon>Bacillales</taxon>
        <taxon>Bacillales Family XII. Incertae Sedis</taxon>
        <taxon>Exiguobacterium</taxon>
    </lineage>
</organism>
<dbReference type="Proteomes" id="UP001230807">
    <property type="component" value="Unassembled WGS sequence"/>
</dbReference>
<gene>
    <name evidence="2" type="ORF">QR695_08965</name>
</gene>
<protein>
    <submittedName>
        <fullName evidence="2">ImmA/IrrE family metallo-endopeptidase</fullName>
    </submittedName>
</protein>
<feature type="domain" description="IrrE N-terminal-like" evidence="1">
    <location>
        <begin position="80"/>
        <end position="170"/>
    </location>
</feature>
<dbReference type="RefSeq" id="WP_214720167.1">
    <property type="nucleotide sequence ID" value="NZ_CP183077.1"/>
</dbReference>
<reference evidence="2 3" key="1">
    <citation type="submission" date="2023-06" db="EMBL/GenBank/DDBJ databases">
        <title>Influencing factors and mechanism of Cr(VI) reduction by facultative anaerobic Exiguobacterium sp. PY14.</title>
        <authorList>
            <person name="Zou L."/>
        </authorList>
    </citation>
    <scope>NUCLEOTIDE SEQUENCE [LARGE SCALE GENOMIC DNA]</scope>
    <source>
        <strain evidence="2 3">PY14</strain>
    </source>
</reference>